<protein>
    <submittedName>
        <fullName evidence="8">Tetratricopeptide repeat protein</fullName>
    </submittedName>
</protein>
<evidence type="ECO:0000256" key="6">
    <source>
        <dbReference type="SAM" id="MobiDB-lite"/>
    </source>
</evidence>
<dbReference type="PANTHER" id="PTHR43289">
    <property type="entry name" value="MITOGEN-ACTIVATED PROTEIN KINASE KINASE KINASE 20-RELATED"/>
    <property type="match status" value="1"/>
</dbReference>
<evidence type="ECO:0000313" key="9">
    <source>
        <dbReference type="Proteomes" id="UP000662747"/>
    </source>
</evidence>
<dbReference type="InterPro" id="IPR019734">
    <property type="entry name" value="TPR_rpt"/>
</dbReference>
<name>A0ABX7P2W7_9BACT</name>
<dbReference type="InterPro" id="IPR000719">
    <property type="entry name" value="Prot_kinase_dom"/>
</dbReference>
<dbReference type="InterPro" id="IPR041916">
    <property type="entry name" value="Anti_sigma_zinc_sf"/>
</dbReference>
<proteinExistence type="predicted"/>
<reference evidence="8 9" key="1">
    <citation type="submission" date="2021-02" db="EMBL/GenBank/DDBJ databases">
        <title>De Novo genome assembly of isolated myxobacteria.</title>
        <authorList>
            <person name="Stevens D.C."/>
        </authorList>
    </citation>
    <scope>NUCLEOTIDE SEQUENCE [LARGE SCALE GENOMIC DNA]</scope>
    <source>
        <strain evidence="9">SCPEA02</strain>
    </source>
</reference>
<feature type="region of interest" description="Disordered" evidence="6">
    <location>
        <begin position="43"/>
        <end position="72"/>
    </location>
</feature>
<dbReference type="Pfam" id="PF13374">
    <property type="entry name" value="TPR_10"/>
    <property type="match status" value="1"/>
</dbReference>
<evidence type="ECO:0000256" key="5">
    <source>
        <dbReference type="PROSITE-ProRule" id="PRU10141"/>
    </source>
</evidence>
<organism evidence="8 9">
    <name type="scientific">Pyxidicoccus parkwayensis</name>
    <dbReference type="NCBI Taxonomy" id="2813578"/>
    <lineage>
        <taxon>Bacteria</taxon>
        <taxon>Pseudomonadati</taxon>
        <taxon>Myxococcota</taxon>
        <taxon>Myxococcia</taxon>
        <taxon>Myxococcales</taxon>
        <taxon>Cystobacterineae</taxon>
        <taxon>Myxococcaceae</taxon>
        <taxon>Pyxidicoccus</taxon>
    </lineage>
</organism>
<dbReference type="Gene3D" id="1.25.40.10">
    <property type="entry name" value="Tetratricopeptide repeat domain"/>
    <property type="match status" value="2"/>
</dbReference>
<feature type="domain" description="Protein kinase" evidence="7">
    <location>
        <begin position="81"/>
        <end position="360"/>
    </location>
</feature>
<evidence type="ECO:0000259" key="7">
    <source>
        <dbReference type="PROSITE" id="PS50011"/>
    </source>
</evidence>
<keyword evidence="1" id="KW-0808">Transferase</keyword>
<dbReference type="Gene3D" id="3.30.200.20">
    <property type="entry name" value="Phosphorylase Kinase, domain 1"/>
    <property type="match status" value="1"/>
</dbReference>
<dbReference type="PROSITE" id="PS00107">
    <property type="entry name" value="PROTEIN_KINASE_ATP"/>
    <property type="match status" value="1"/>
</dbReference>
<evidence type="ECO:0000256" key="1">
    <source>
        <dbReference type="ARBA" id="ARBA00022679"/>
    </source>
</evidence>
<dbReference type="EMBL" id="CP071090">
    <property type="protein sequence ID" value="QSQ24796.1"/>
    <property type="molecule type" value="Genomic_DNA"/>
</dbReference>
<dbReference type="InterPro" id="IPR011990">
    <property type="entry name" value="TPR-like_helical_dom_sf"/>
</dbReference>
<sequence length="1005" mass="107840">MGCIDESLFMKLLLGELSPEQRTEVDTHLDTCAACRQLVAQGLRAQSPDEPGSDRELLSPADPGGRPRETRLEKGTAVGRYLVLSLLGEGGMGVVYRAYDPELDRRVALKLLRVGALGLEAERGRAHLLREAQAMARVSHPNVVPVYDVGTFGPHVFLAMELVDAQTLGEWLKSSPRPPRQVLSLFLDAGRGLAAAHAAGVVHGDFKPENLLVGSDGRVHVTDFGLAHLGTTPGGGRPLLPGALPSLSADLTMRSAVGGTPAYMPPEQLCDGATSSPSGDQFAFCVTLHEALYGVRPFEGTSLATLSAEVRAGRVRLPPAGTHVPPWLRRVLLRGLSVRPDERFPSMEALLAALQRDPAVRWRRGLAVAGGVALLATAVALTHQLTAHHARACDGAAELSPLWNAERQGAIEAAFLATGRPYASGAWQRVRRELDAYTAAWATTRTAACEATRVRGEQSEEVLAWRMRCLDSRLADVSALTRLLSQADSSMVDEAHRAVKSLAPLSSCSEALAPGGDSTPEDASTRERRSALRETLAQARALETTGRYKDGVALLEPVAKAARDAKDRREGAEAFLLLGELKEGAGDWKGAEAALFEAVDAAEATRQDAVAARAWTLLVRVSTVGLDAFELASRWRHRAAAAIDRLGSGNELLRANLLTYAGTLLVKQARYDEAVASQEEALALVERAFGADGLEAADVHQELGDTRREQGRPTEARAHLERAVALTRQALGPEHPEVARMQLALVPVLRMQGEHAAAEALARGALESMERTLGPEHPRVYDALNDLATSIQVQGRQGEALPLYERALAIATKTDGPDSLGVAVILGNMGWALHNSGMPEEARARFQQALAIKEKLLGPQSPGLAPMIRAIGGTYARQKRPVEALPWFERAASLQLAQKDDANSEWATALIDLGSGYYRAGRPADAIAPLEQVLAGKEGAVVLPDHRALTHLLLARARWDAGRDRGRAVKLALEARRLSTELGASARDILAATNKWLAEHERGVH</sequence>
<dbReference type="Pfam" id="PF00069">
    <property type="entry name" value="Pkinase"/>
    <property type="match status" value="1"/>
</dbReference>
<dbReference type="SUPFAM" id="SSF56112">
    <property type="entry name" value="Protein kinase-like (PK-like)"/>
    <property type="match status" value="1"/>
</dbReference>
<dbReference type="InterPro" id="IPR011009">
    <property type="entry name" value="Kinase-like_dom_sf"/>
</dbReference>
<dbReference type="InterPro" id="IPR017441">
    <property type="entry name" value="Protein_kinase_ATP_BS"/>
</dbReference>
<dbReference type="PANTHER" id="PTHR43289:SF6">
    <property type="entry name" value="SERINE_THREONINE-PROTEIN KINASE NEKL-3"/>
    <property type="match status" value="1"/>
</dbReference>
<feature type="binding site" evidence="5">
    <location>
        <position position="110"/>
    </location>
    <ligand>
        <name>ATP</name>
        <dbReference type="ChEBI" id="CHEBI:30616"/>
    </ligand>
</feature>
<dbReference type="Gene3D" id="1.10.510.10">
    <property type="entry name" value="Transferase(Phosphotransferase) domain 1"/>
    <property type="match status" value="1"/>
</dbReference>
<gene>
    <name evidence="8" type="ORF">JY651_07595</name>
</gene>
<keyword evidence="2 5" id="KW-0547">Nucleotide-binding</keyword>
<dbReference type="RefSeq" id="WP_206726357.1">
    <property type="nucleotide sequence ID" value="NZ_CP071090.1"/>
</dbReference>
<evidence type="ECO:0000256" key="4">
    <source>
        <dbReference type="ARBA" id="ARBA00022840"/>
    </source>
</evidence>
<dbReference type="InterPro" id="IPR008271">
    <property type="entry name" value="Ser/Thr_kinase_AS"/>
</dbReference>
<dbReference type="PROSITE" id="PS50011">
    <property type="entry name" value="PROTEIN_KINASE_DOM"/>
    <property type="match status" value="1"/>
</dbReference>
<dbReference type="Pfam" id="PF13490">
    <property type="entry name" value="zf-HC2"/>
    <property type="match status" value="1"/>
</dbReference>
<evidence type="ECO:0000313" key="8">
    <source>
        <dbReference type="EMBL" id="QSQ24796.1"/>
    </source>
</evidence>
<keyword evidence="4 5" id="KW-0067">ATP-binding</keyword>
<dbReference type="PROSITE" id="PS00108">
    <property type="entry name" value="PROTEIN_KINASE_ST"/>
    <property type="match status" value="1"/>
</dbReference>
<dbReference type="SMART" id="SM00028">
    <property type="entry name" value="TPR"/>
    <property type="match status" value="7"/>
</dbReference>
<dbReference type="Proteomes" id="UP000662747">
    <property type="component" value="Chromosome"/>
</dbReference>
<evidence type="ECO:0000256" key="2">
    <source>
        <dbReference type="ARBA" id="ARBA00022741"/>
    </source>
</evidence>
<dbReference type="SUPFAM" id="SSF48452">
    <property type="entry name" value="TPR-like"/>
    <property type="match status" value="2"/>
</dbReference>
<dbReference type="Gene3D" id="1.10.10.1320">
    <property type="entry name" value="Anti-sigma factor, zinc-finger domain"/>
    <property type="match status" value="1"/>
</dbReference>
<dbReference type="Pfam" id="PF13424">
    <property type="entry name" value="TPR_12"/>
    <property type="match status" value="3"/>
</dbReference>
<dbReference type="InterPro" id="IPR027383">
    <property type="entry name" value="Znf_put"/>
</dbReference>
<evidence type="ECO:0000256" key="3">
    <source>
        <dbReference type="ARBA" id="ARBA00022777"/>
    </source>
</evidence>
<accession>A0ABX7P2W7</accession>
<keyword evidence="3" id="KW-0418">Kinase</keyword>
<dbReference type="CDD" id="cd14014">
    <property type="entry name" value="STKc_PknB_like"/>
    <property type="match status" value="1"/>
</dbReference>
<keyword evidence="9" id="KW-1185">Reference proteome</keyword>